<protein>
    <submittedName>
        <fullName evidence="3">Aminopeptidase P family protein</fullName>
    </submittedName>
</protein>
<accession>A0AAE6YWS8</accession>
<reference evidence="3 4" key="1">
    <citation type="submission" date="2018-11" db="EMBL/GenBank/DDBJ databases">
        <title>Complete genome sequence of Dickeya zeae strain CE1 infecting Canna edulis Ker-Gawl. in China.</title>
        <authorList>
            <person name="Zhang J."/>
            <person name="Lin B."/>
            <person name="Shen H."/>
            <person name="Jiang S."/>
            <person name="Pu X."/>
            <person name="Sun D."/>
        </authorList>
    </citation>
    <scope>NUCLEOTIDE SEQUENCE [LARGE SCALE GENOMIC DNA]</scope>
    <source>
        <strain evidence="3 4">CE1</strain>
    </source>
</reference>
<dbReference type="InterPro" id="IPR000994">
    <property type="entry name" value="Pept_M24"/>
</dbReference>
<keyword evidence="3" id="KW-0645">Protease</keyword>
<dbReference type="InterPro" id="IPR036005">
    <property type="entry name" value="Creatinase/aminopeptidase-like"/>
</dbReference>
<evidence type="ECO:0000259" key="1">
    <source>
        <dbReference type="Pfam" id="PF00557"/>
    </source>
</evidence>
<dbReference type="RefSeq" id="WP_168361555.1">
    <property type="nucleotide sequence ID" value="NZ_CP033622.1"/>
</dbReference>
<organism evidence="3 4">
    <name type="scientific">Dickeya zeae</name>
    <dbReference type="NCBI Taxonomy" id="204042"/>
    <lineage>
        <taxon>Bacteria</taxon>
        <taxon>Pseudomonadati</taxon>
        <taxon>Pseudomonadota</taxon>
        <taxon>Gammaproteobacteria</taxon>
        <taxon>Enterobacterales</taxon>
        <taxon>Pectobacteriaceae</taxon>
        <taxon>Dickeya</taxon>
    </lineage>
</organism>
<evidence type="ECO:0000313" key="3">
    <source>
        <dbReference type="EMBL" id="QIZ49961.1"/>
    </source>
</evidence>
<gene>
    <name evidence="3" type="ORF">DWG24_03710</name>
</gene>
<dbReference type="Gene3D" id="3.90.230.10">
    <property type="entry name" value="Creatinase/methionine aminopeptidase superfamily"/>
    <property type="match status" value="1"/>
</dbReference>
<dbReference type="InterPro" id="IPR000587">
    <property type="entry name" value="Creatinase_N"/>
</dbReference>
<dbReference type="Gene3D" id="3.40.350.10">
    <property type="entry name" value="Creatinase/prolidase N-terminal domain"/>
    <property type="match status" value="1"/>
</dbReference>
<dbReference type="GO" id="GO:0004177">
    <property type="term" value="F:aminopeptidase activity"/>
    <property type="evidence" value="ECO:0007669"/>
    <property type="project" value="UniProtKB-KW"/>
</dbReference>
<evidence type="ECO:0000313" key="4">
    <source>
        <dbReference type="Proteomes" id="UP000500801"/>
    </source>
</evidence>
<dbReference type="SUPFAM" id="SSF53092">
    <property type="entry name" value="Creatinase/prolidase N-terminal domain"/>
    <property type="match status" value="1"/>
</dbReference>
<dbReference type="Pfam" id="PF00557">
    <property type="entry name" value="Peptidase_M24"/>
    <property type="match status" value="1"/>
</dbReference>
<sequence length="405" mass="45510">MIYHSERLKSIMQEHDVGMVIAATAQNIHYFSGFTPVVKTLRPYQGECYVMITADNVAQRHVVHATGEIDQVLDSPGDIGLVHTYGTFFREPNENAELTDEERRLQDYSCLTTAFADAQTALLQAVTALLSPNLRCIGIDEDGFHSATLLALQQAFPAIRFVPFSAQLRRIRWVKTPFEVEQLSLSAINNENAVRHACEHAHLGMSETEIVRHFNTSLASNGSIPHLTMLKIGRHAVGGQRQPRVENRLQRGDVLWFDADASYQGFWSDIARTVIVGTDNPEYRDKYGALKQGMDIALQQIEVGMTGQDVFHLVMDTVNRCGRFHYRRHHVGHGIGLEPYELPLLGPNDTTPIEEGMVLSVETPYYQFGCGALHLESPLLVTRERNICLTDEWAPEWTVIKGISQ</sequence>
<dbReference type="Proteomes" id="UP000500801">
    <property type="component" value="Chromosome"/>
</dbReference>
<dbReference type="InterPro" id="IPR029149">
    <property type="entry name" value="Creatin/AminoP/Spt16_N"/>
</dbReference>
<keyword evidence="3" id="KW-0031">Aminopeptidase</keyword>
<dbReference type="InterPro" id="IPR050659">
    <property type="entry name" value="Peptidase_M24B"/>
</dbReference>
<dbReference type="SUPFAM" id="SSF55920">
    <property type="entry name" value="Creatinase/aminopeptidase"/>
    <property type="match status" value="1"/>
</dbReference>
<proteinExistence type="predicted"/>
<dbReference type="AlphaFoldDB" id="A0AAE6YWS8"/>
<dbReference type="PANTHER" id="PTHR46112">
    <property type="entry name" value="AMINOPEPTIDASE"/>
    <property type="match status" value="1"/>
</dbReference>
<keyword evidence="3" id="KW-0378">Hydrolase</keyword>
<dbReference type="CDD" id="cd01066">
    <property type="entry name" value="APP_MetAP"/>
    <property type="match status" value="1"/>
</dbReference>
<name>A0AAE6YWS8_9GAMM</name>
<dbReference type="PANTHER" id="PTHR46112:SF2">
    <property type="entry name" value="XAA-PRO AMINOPEPTIDASE P-RELATED"/>
    <property type="match status" value="1"/>
</dbReference>
<dbReference type="Pfam" id="PF01321">
    <property type="entry name" value="Creatinase_N"/>
    <property type="match status" value="1"/>
</dbReference>
<feature type="domain" description="Creatinase N-terminal" evidence="2">
    <location>
        <begin position="6"/>
        <end position="174"/>
    </location>
</feature>
<dbReference type="EMBL" id="CP033622">
    <property type="protein sequence ID" value="QIZ49961.1"/>
    <property type="molecule type" value="Genomic_DNA"/>
</dbReference>
<feature type="domain" description="Peptidase M24" evidence="1">
    <location>
        <begin position="189"/>
        <end position="382"/>
    </location>
</feature>
<evidence type="ECO:0000259" key="2">
    <source>
        <dbReference type="Pfam" id="PF01321"/>
    </source>
</evidence>